<protein>
    <submittedName>
        <fullName evidence="1">Uncharacterized protein</fullName>
    </submittedName>
</protein>
<dbReference type="EMBL" id="FP476056">
    <property type="protein sequence ID" value="CAZ97517.1"/>
    <property type="molecule type" value="Genomic_DNA"/>
</dbReference>
<sequence length="35" mass="3898">MQTSASGDYSQDGDEEALFKEVALGFLFLGNEQWN</sequence>
<dbReference type="AlphaFoldDB" id="G0L0M6"/>
<evidence type="ECO:0000313" key="1">
    <source>
        <dbReference type="EMBL" id="CAZ97517.1"/>
    </source>
</evidence>
<dbReference type="Proteomes" id="UP000008898">
    <property type="component" value="Chromosome"/>
</dbReference>
<proteinExistence type="predicted"/>
<name>G0L0M6_ZOBGA</name>
<dbReference type="STRING" id="63186.ZOBELLIA_3379"/>
<reference evidence="2" key="1">
    <citation type="submission" date="2009-07" db="EMBL/GenBank/DDBJ databases">
        <title>Complete genome sequence of Zobellia galactanivorans Dsij.</title>
        <authorList>
            <consortium name="Genoscope - CEA"/>
        </authorList>
    </citation>
    <scope>NUCLEOTIDE SEQUENCE [LARGE SCALE GENOMIC DNA]</scope>
    <source>
        <strain evidence="2">DSM 12802 / CCUG 47099 / CIP 106680 / NCIMB 13871 / Dsij</strain>
    </source>
</reference>
<keyword evidence="2" id="KW-1185">Reference proteome</keyword>
<evidence type="ECO:0000313" key="2">
    <source>
        <dbReference type="Proteomes" id="UP000008898"/>
    </source>
</evidence>
<organism evidence="1 2">
    <name type="scientific">Zobellia galactanivorans (strain DSM 12802 / CCUG 47099 / CIP 106680 / NCIMB 13871 / Dsij)</name>
    <dbReference type="NCBI Taxonomy" id="63186"/>
    <lineage>
        <taxon>Bacteria</taxon>
        <taxon>Pseudomonadati</taxon>
        <taxon>Bacteroidota</taxon>
        <taxon>Flavobacteriia</taxon>
        <taxon>Flavobacteriales</taxon>
        <taxon>Flavobacteriaceae</taxon>
        <taxon>Zobellia</taxon>
    </lineage>
</organism>
<dbReference type="HOGENOM" id="CLU_3368199_0_0_10"/>
<accession>G0L0M6</accession>
<dbReference type="KEGG" id="zga:ZOBELLIA_3379"/>
<gene>
    <name evidence="1" type="ordered locus">zobellia_3379</name>
</gene>
<reference evidence="1 2" key="2">
    <citation type="journal article" date="2012" name="Environ. Microbiol.">
        <title>Characterization of the first alginolytic operons in a marine bacterium: from their emergence in marine Flavobacteriia to their independent transfers to marine Proteobacteria and human gut Bacteroides.</title>
        <authorList>
            <person name="Thomas F."/>
            <person name="Barbeyron T."/>
            <person name="Tonon T."/>
            <person name="Genicot S."/>
            <person name="Czjzek M."/>
            <person name="Michel G."/>
        </authorList>
    </citation>
    <scope>NUCLEOTIDE SEQUENCE [LARGE SCALE GENOMIC DNA]</scope>
    <source>
        <strain evidence="2">DSM 12802 / CCUG 47099 / CIP 106680 / NCIMB 13871 / Dsij</strain>
    </source>
</reference>